<keyword evidence="2" id="KW-0731">Sigma factor</keyword>
<dbReference type="PANTHER" id="PTHR30385:SF4">
    <property type="entry name" value="RNA POLYMERASE SIGMA-E FACTOR"/>
    <property type="match status" value="1"/>
</dbReference>
<evidence type="ECO:0000256" key="3">
    <source>
        <dbReference type="ARBA" id="ARBA00023125"/>
    </source>
</evidence>
<proteinExistence type="predicted"/>
<keyword evidence="1" id="KW-0805">Transcription regulation</keyword>
<dbReference type="PRINTS" id="PR00046">
    <property type="entry name" value="SIGMA70FCT"/>
</dbReference>
<keyword evidence="4" id="KW-0804">Transcription</keyword>
<dbReference type="Proteomes" id="UP000824072">
    <property type="component" value="Unassembled WGS sequence"/>
</dbReference>
<dbReference type="PANTHER" id="PTHR30385">
    <property type="entry name" value="SIGMA FACTOR F FLAGELLAR"/>
    <property type="match status" value="1"/>
</dbReference>
<dbReference type="Pfam" id="PF04545">
    <property type="entry name" value="Sigma70_r4"/>
    <property type="match status" value="1"/>
</dbReference>
<reference evidence="6" key="2">
    <citation type="journal article" date="2021" name="PeerJ">
        <title>Extensive microbial diversity within the chicken gut microbiome revealed by metagenomics and culture.</title>
        <authorList>
            <person name="Gilroy R."/>
            <person name="Ravi A."/>
            <person name="Getino M."/>
            <person name="Pursley I."/>
            <person name="Horton D.L."/>
            <person name="Alikhan N.F."/>
            <person name="Baker D."/>
            <person name="Gharbi K."/>
            <person name="Hall N."/>
            <person name="Watson M."/>
            <person name="Adriaenssens E.M."/>
            <person name="Foster-Nyarko E."/>
            <person name="Jarju S."/>
            <person name="Secka A."/>
            <person name="Antonio M."/>
            <person name="Oren A."/>
            <person name="Chaudhuri R.R."/>
            <person name="La Ragione R."/>
            <person name="Hildebrand F."/>
            <person name="Pallen M.J."/>
        </authorList>
    </citation>
    <scope>NUCLEOTIDE SEQUENCE</scope>
    <source>
        <strain evidence="6">ChiHcec3-11533</strain>
    </source>
</reference>
<dbReference type="InterPro" id="IPR013324">
    <property type="entry name" value="RNA_pol_sigma_r3/r4-like"/>
</dbReference>
<dbReference type="Gene3D" id="1.20.120.1810">
    <property type="match status" value="1"/>
</dbReference>
<dbReference type="GO" id="GO:0003677">
    <property type="term" value="F:DNA binding"/>
    <property type="evidence" value="ECO:0007669"/>
    <property type="project" value="UniProtKB-KW"/>
</dbReference>
<dbReference type="InterPro" id="IPR007627">
    <property type="entry name" value="RNA_pol_sigma70_r2"/>
</dbReference>
<dbReference type="InterPro" id="IPR014284">
    <property type="entry name" value="RNA_pol_sigma-70_dom"/>
</dbReference>
<evidence type="ECO:0000256" key="2">
    <source>
        <dbReference type="ARBA" id="ARBA00023082"/>
    </source>
</evidence>
<organism evidence="6 7">
    <name type="scientific">Candidatus Pullichristensenella excrementigallinarum</name>
    <dbReference type="NCBI Taxonomy" id="2840907"/>
    <lineage>
        <taxon>Bacteria</taxon>
        <taxon>Bacillati</taxon>
        <taxon>Bacillota</taxon>
        <taxon>Clostridia</taxon>
        <taxon>Candidatus Pullichristensenella</taxon>
    </lineage>
</organism>
<reference evidence="6" key="1">
    <citation type="submission" date="2020-10" db="EMBL/GenBank/DDBJ databases">
        <authorList>
            <person name="Gilroy R."/>
        </authorList>
    </citation>
    <scope>NUCLEOTIDE SEQUENCE</scope>
    <source>
        <strain evidence="6">ChiHcec3-11533</strain>
    </source>
</reference>
<dbReference type="InterPro" id="IPR013325">
    <property type="entry name" value="RNA_pol_sigma_r2"/>
</dbReference>
<dbReference type="AlphaFoldDB" id="A0A9D1IDX6"/>
<evidence type="ECO:0000256" key="1">
    <source>
        <dbReference type="ARBA" id="ARBA00023015"/>
    </source>
</evidence>
<dbReference type="SUPFAM" id="SSF88946">
    <property type="entry name" value="Sigma2 domain of RNA polymerase sigma factors"/>
    <property type="match status" value="1"/>
</dbReference>
<dbReference type="Pfam" id="PF04542">
    <property type="entry name" value="Sigma70_r2"/>
    <property type="match status" value="1"/>
</dbReference>
<evidence type="ECO:0000313" key="6">
    <source>
        <dbReference type="EMBL" id="HIU34094.1"/>
    </source>
</evidence>
<dbReference type="InterPro" id="IPR036388">
    <property type="entry name" value="WH-like_DNA-bd_sf"/>
</dbReference>
<dbReference type="Pfam" id="PF04539">
    <property type="entry name" value="Sigma70_r3"/>
    <property type="match status" value="1"/>
</dbReference>
<evidence type="ECO:0000256" key="4">
    <source>
        <dbReference type="ARBA" id="ARBA00023163"/>
    </source>
</evidence>
<feature type="domain" description="RNA polymerase sigma-70" evidence="5">
    <location>
        <begin position="198"/>
        <end position="224"/>
    </location>
</feature>
<name>A0A9D1IDX6_9FIRM</name>
<dbReference type="NCBIfam" id="TIGR02937">
    <property type="entry name" value="sigma70-ECF"/>
    <property type="match status" value="1"/>
</dbReference>
<comment type="caution">
    <text evidence="6">The sequence shown here is derived from an EMBL/GenBank/DDBJ whole genome shotgun (WGS) entry which is preliminary data.</text>
</comment>
<accession>A0A9D1IDX6</accession>
<dbReference type="CDD" id="cd06171">
    <property type="entry name" value="Sigma70_r4"/>
    <property type="match status" value="1"/>
</dbReference>
<keyword evidence="3" id="KW-0238">DNA-binding</keyword>
<dbReference type="SUPFAM" id="SSF88659">
    <property type="entry name" value="Sigma3 and sigma4 domains of RNA polymerase sigma factors"/>
    <property type="match status" value="2"/>
</dbReference>
<evidence type="ECO:0000313" key="7">
    <source>
        <dbReference type="Proteomes" id="UP000824072"/>
    </source>
</evidence>
<dbReference type="PROSITE" id="PS00716">
    <property type="entry name" value="SIGMA70_2"/>
    <property type="match status" value="1"/>
</dbReference>
<sequence>MLRRAGEGDPQAREQVVLQNLGLVKYLVKKFLDRGREYEDLYQYGCMGLLKAVDRFDPSFGAQFSTYAVPVILGEIRRYLRDDGLIHVARSIRENARKIEQYREKKLLENGIPPSVEEIHRELGLKREEIVLALNAAQPVFSLDAPVIEGEDAPPLSETIGRNCMEGVEKRILVGDLLKDLSQEDRRLILLRYYHRKTQSEIAREMGISQVQVSRLESRILKKMRARCES</sequence>
<dbReference type="Gene3D" id="1.10.10.10">
    <property type="entry name" value="Winged helix-like DNA-binding domain superfamily/Winged helix DNA-binding domain"/>
    <property type="match status" value="2"/>
</dbReference>
<dbReference type="EMBL" id="DVMU01000133">
    <property type="protein sequence ID" value="HIU34094.1"/>
    <property type="molecule type" value="Genomic_DNA"/>
</dbReference>
<dbReference type="InterPro" id="IPR007624">
    <property type="entry name" value="RNA_pol_sigma70_r3"/>
</dbReference>
<evidence type="ECO:0000259" key="5">
    <source>
        <dbReference type="PROSITE" id="PS00716"/>
    </source>
</evidence>
<dbReference type="InterPro" id="IPR007630">
    <property type="entry name" value="RNA_pol_sigma70_r4"/>
</dbReference>
<gene>
    <name evidence="6" type="ORF">IAB02_05975</name>
</gene>
<dbReference type="GO" id="GO:0016987">
    <property type="term" value="F:sigma factor activity"/>
    <property type="evidence" value="ECO:0007669"/>
    <property type="project" value="UniProtKB-KW"/>
</dbReference>
<protein>
    <submittedName>
        <fullName evidence="6">Sigma-70 family RNA polymerase sigma factor</fullName>
    </submittedName>
</protein>
<dbReference type="InterPro" id="IPR000943">
    <property type="entry name" value="RNA_pol_sigma70"/>
</dbReference>
<dbReference type="GO" id="GO:0006352">
    <property type="term" value="P:DNA-templated transcription initiation"/>
    <property type="evidence" value="ECO:0007669"/>
    <property type="project" value="InterPro"/>
</dbReference>